<gene>
    <name evidence="2" type="ORF">D9619_009239</name>
</gene>
<evidence type="ECO:0000256" key="1">
    <source>
        <dbReference type="SAM" id="MobiDB-lite"/>
    </source>
</evidence>
<dbReference type="EMBL" id="JAACJJ010000002">
    <property type="protein sequence ID" value="KAF5329560.1"/>
    <property type="molecule type" value="Genomic_DNA"/>
</dbReference>
<feature type="region of interest" description="Disordered" evidence="1">
    <location>
        <begin position="79"/>
        <end position="118"/>
    </location>
</feature>
<proteinExistence type="predicted"/>
<keyword evidence="3" id="KW-1185">Reference proteome</keyword>
<protein>
    <submittedName>
        <fullName evidence="2">Uncharacterized protein</fullName>
    </submittedName>
</protein>
<sequence>MDTIKPFDIETTGGLVAFQISQYASAIETHITGIAPTLIAFRVAEEKPQTEVNGTNPLSRLTFRRSRLGAISRQLSTLRFGRNPHDGSKAIGKSNVDAQNSVGTEKAESYDANALEAA</sequence>
<reference evidence="2 3" key="1">
    <citation type="journal article" date="2020" name="ISME J.">
        <title>Uncovering the hidden diversity of litter-decomposition mechanisms in mushroom-forming fungi.</title>
        <authorList>
            <person name="Floudas D."/>
            <person name="Bentzer J."/>
            <person name="Ahren D."/>
            <person name="Johansson T."/>
            <person name="Persson P."/>
            <person name="Tunlid A."/>
        </authorList>
    </citation>
    <scope>NUCLEOTIDE SEQUENCE [LARGE SCALE GENOMIC DNA]</scope>
    <source>
        <strain evidence="2 3">CBS 101986</strain>
    </source>
</reference>
<organism evidence="2 3">
    <name type="scientific">Psilocybe cf. subviscida</name>
    <dbReference type="NCBI Taxonomy" id="2480587"/>
    <lineage>
        <taxon>Eukaryota</taxon>
        <taxon>Fungi</taxon>
        <taxon>Dikarya</taxon>
        <taxon>Basidiomycota</taxon>
        <taxon>Agaricomycotina</taxon>
        <taxon>Agaricomycetes</taxon>
        <taxon>Agaricomycetidae</taxon>
        <taxon>Agaricales</taxon>
        <taxon>Agaricineae</taxon>
        <taxon>Strophariaceae</taxon>
        <taxon>Psilocybe</taxon>
    </lineage>
</organism>
<name>A0A8H5FAA6_9AGAR</name>
<comment type="caution">
    <text evidence="2">The sequence shown here is derived from an EMBL/GenBank/DDBJ whole genome shotgun (WGS) entry which is preliminary data.</text>
</comment>
<dbReference type="OrthoDB" id="2945448at2759"/>
<evidence type="ECO:0000313" key="2">
    <source>
        <dbReference type="EMBL" id="KAF5329560.1"/>
    </source>
</evidence>
<dbReference type="Proteomes" id="UP000567179">
    <property type="component" value="Unassembled WGS sequence"/>
</dbReference>
<dbReference type="AlphaFoldDB" id="A0A8H5FAA6"/>
<accession>A0A8H5FAA6</accession>
<evidence type="ECO:0000313" key="3">
    <source>
        <dbReference type="Proteomes" id="UP000567179"/>
    </source>
</evidence>